<dbReference type="OrthoDB" id="3342615at2"/>
<dbReference type="SUPFAM" id="SSF69118">
    <property type="entry name" value="AhpD-like"/>
    <property type="match status" value="1"/>
</dbReference>
<dbReference type="InterPro" id="IPR004675">
    <property type="entry name" value="AhpD_core"/>
</dbReference>
<dbReference type="Proteomes" id="UP000334990">
    <property type="component" value="Unassembled WGS sequence"/>
</dbReference>
<comment type="caution">
    <text evidence="2">The sequence shown here is derived from an EMBL/GenBank/DDBJ whole genome shotgun (WGS) entry which is preliminary data.</text>
</comment>
<proteinExistence type="predicted"/>
<feature type="domain" description="Carboxymuconolactone decarboxylase-like" evidence="1">
    <location>
        <begin position="57"/>
        <end position="107"/>
    </location>
</feature>
<organism evidence="2 3">
    <name type="scientific">Acrocarpospora corrugata</name>
    <dbReference type="NCBI Taxonomy" id="35763"/>
    <lineage>
        <taxon>Bacteria</taxon>
        <taxon>Bacillati</taxon>
        <taxon>Actinomycetota</taxon>
        <taxon>Actinomycetes</taxon>
        <taxon>Streptosporangiales</taxon>
        <taxon>Streptosporangiaceae</taxon>
        <taxon>Acrocarpospora</taxon>
    </lineage>
</organism>
<evidence type="ECO:0000313" key="3">
    <source>
        <dbReference type="Proteomes" id="UP000334990"/>
    </source>
</evidence>
<evidence type="ECO:0000259" key="1">
    <source>
        <dbReference type="Pfam" id="PF02627"/>
    </source>
</evidence>
<protein>
    <submittedName>
        <fullName evidence="2">Alkyl hydroperoxide reductase AhpD</fullName>
    </submittedName>
</protein>
<keyword evidence="3" id="KW-1185">Reference proteome</keyword>
<reference evidence="2 3" key="1">
    <citation type="submission" date="2019-10" db="EMBL/GenBank/DDBJ databases">
        <title>Whole genome shotgun sequence of Acrocarpospora corrugata NBRC 13972.</title>
        <authorList>
            <person name="Ichikawa N."/>
            <person name="Kimura A."/>
            <person name="Kitahashi Y."/>
            <person name="Komaki H."/>
            <person name="Oguchi A."/>
        </authorList>
    </citation>
    <scope>NUCLEOTIDE SEQUENCE [LARGE SCALE GENOMIC DNA]</scope>
    <source>
        <strain evidence="2 3">NBRC 13972</strain>
    </source>
</reference>
<dbReference type="EMBL" id="BLAD01000035">
    <property type="protein sequence ID" value="GER97986.1"/>
    <property type="molecule type" value="Genomic_DNA"/>
</dbReference>
<dbReference type="AlphaFoldDB" id="A0A5M3VMI3"/>
<dbReference type="Gene3D" id="1.20.1290.10">
    <property type="entry name" value="AhpD-like"/>
    <property type="match status" value="1"/>
</dbReference>
<sequence>MIVKRALRRSLAQVRHVTPVPPGAARGLVAEVYAQVERDFGMLAPPVALHSAAPEVMAAAWMLLRESLLAQGQVARGAKELVATEVSRANACPYCVDVHGATLRGLGGPAPAEPGPLPEVVGTRLTFHYLNRMVNVFLGESPLPPEVPGGMRGGALRVLGAMMGASARKPRPPGDSLRLLPDAPLPAELSWADGNPYVAGAVARATAAVAAAGERSVPEPVRDLVTAEVGKWDGTPPGLSTAWATEAAAGLAPGHRPVARLALLTAKASYQAGTAIDAFRATDPSDRALLEVTAWASMMTARARSGGP</sequence>
<dbReference type="InterPro" id="IPR029032">
    <property type="entry name" value="AhpD-like"/>
</dbReference>
<gene>
    <name evidence="2" type="ORF">Acor_00480</name>
</gene>
<evidence type="ECO:0000313" key="2">
    <source>
        <dbReference type="EMBL" id="GER97986.1"/>
    </source>
</evidence>
<dbReference type="GO" id="GO:0051920">
    <property type="term" value="F:peroxiredoxin activity"/>
    <property type="evidence" value="ECO:0007669"/>
    <property type="project" value="InterPro"/>
</dbReference>
<dbReference type="InterPro" id="IPR003779">
    <property type="entry name" value="CMD-like"/>
</dbReference>
<dbReference type="RefSeq" id="WP_155334452.1">
    <property type="nucleotide sequence ID" value="NZ_BAAABN010000006.1"/>
</dbReference>
<name>A0A5M3VMI3_9ACTN</name>
<dbReference type="Pfam" id="PF02627">
    <property type="entry name" value="CMD"/>
    <property type="match status" value="1"/>
</dbReference>
<dbReference type="NCBIfam" id="TIGR00778">
    <property type="entry name" value="ahpD_dom"/>
    <property type="match status" value="1"/>
</dbReference>
<accession>A0A5M3VMI3</accession>